<dbReference type="AlphaFoldDB" id="A0A2A2SIR1"/>
<keyword evidence="1" id="KW-0472">Membrane</keyword>
<accession>A0A2A2SIR1</accession>
<evidence type="ECO:0000256" key="1">
    <source>
        <dbReference type="SAM" id="Phobius"/>
    </source>
</evidence>
<feature type="transmembrane region" description="Helical" evidence="1">
    <location>
        <begin position="45"/>
        <end position="63"/>
    </location>
</feature>
<keyword evidence="3" id="KW-1185">Reference proteome</keyword>
<comment type="caution">
    <text evidence="2">The sequence shown here is derived from an EMBL/GenBank/DDBJ whole genome shotgun (WGS) entry which is preliminary data.</text>
</comment>
<evidence type="ECO:0000313" key="2">
    <source>
        <dbReference type="EMBL" id="PAX09108.1"/>
    </source>
</evidence>
<evidence type="ECO:0000313" key="3">
    <source>
        <dbReference type="Proteomes" id="UP000218151"/>
    </source>
</evidence>
<dbReference type="Proteomes" id="UP000218151">
    <property type="component" value="Unassembled WGS sequence"/>
</dbReference>
<dbReference type="EMBL" id="NSLI01000002">
    <property type="protein sequence ID" value="PAX09108.1"/>
    <property type="molecule type" value="Genomic_DNA"/>
</dbReference>
<feature type="transmembrane region" description="Helical" evidence="1">
    <location>
        <begin position="133"/>
        <end position="152"/>
    </location>
</feature>
<sequence>MLAPPSRRRTAAIRITAALAVALAFALGVYLLLEFTRPNGGLISFSFLIILPGAISAFVAYVADPWGERSRGAYLLVPVWLSLAAIVASAAFLREGVICIVMLAPLWLLSGMAGAALTYSFRRRRPEVDIDAFYSAALLALPVIALQVEPFIPLPEASRTVSRSVVVHAPPQAIWPLLRGVPDVRPGEGRWNFTQDVIGVPRPVGARLIGNGLGADRHAVWSHRIRFRERVVDWEPNERIGWRFIFDDVAAWAFTDRHLTPNSSYFRVTTGGYAVEALSGGGSRVTLTTRYWMRTPVNAYCALWGKLFLGDLENNLLAVIRQRAEGRPAAR</sequence>
<protein>
    <recommendedName>
        <fullName evidence="4">SRPBCC family protein</fullName>
    </recommendedName>
</protein>
<proteinExistence type="predicted"/>
<evidence type="ECO:0008006" key="4">
    <source>
        <dbReference type="Google" id="ProtNLM"/>
    </source>
</evidence>
<organism evidence="2 3">
    <name type="scientific">Sphingomonas lenta</name>
    <dbReference type="NCBI Taxonomy" id="1141887"/>
    <lineage>
        <taxon>Bacteria</taxon>
        <taxon>Pseudomonadati</taxon>
        <taxon>Pseudomonadota</taxon>
        <taxon>Alphaproteobacteria</taxon>
        <taxon>Sphingomonadales</taxon>
        <taxon>Sphingomonadaceae</taxon>
        <taxon>Sphingomonas</taxon>
    </lineage>
</organism>
<dbReference type="Gene3D" id="3.30.530.20">
    <property type="match status" value="1"/>
</dbReference>
<keyword evidence="1" id="KW-1133">Transmembrane helix</keyword>
<dbReference type="SUPFAM" id="SSF55961">
    <property type="entry name" value="Bet v1-like"/>
    <property type="match status" value="1"/>
</dbReference>
<feature type="transmembrane region" description="Helical" evidence="1">
    <location>
        <begin position="100"/>
        <end position="121"/>
    </location>
</feature>
<dbReference type="OrthoDB" id="315686at2"/>
<feature type="transmembrane region" description="Helical" evidence="1">
    <location>
        <begin position="75"/>
        <end position="94"/>
    </location>
</feature>
<keyword evidence="1" id="KW-0812">Transmembrane</keyword>
<reference evidence="3" key="1">
    <citation type="submission" date="2017-09" db="EMBL/GenBank/DDBJ databases">
        <authorList>
            <person name="Feng G."/>
            <person name="Zhu H."/>
        </authorList>
    </citation>
    <scope>NUCLEOTIDE SEQUENCE [LARGE SCALE GENOMIC DNA]</scope>
    <source>
        <strain evidence="3">1PNM-20</strain>
    </source>
</reference>
<feature type="transmembrane region" description="Helical" evidence="1">
    <location>
        <begin position="12"/>
        <end position="33"/>
    </location>
</feature>
<dbReference type="InterPro" id="IPR023393">
    <property type="entry name" value="START-like_dom_sf"/>
</dbReference>
<gene>
    <name evidence="2" type="ORF">CKY28_03510</name>
</gene>
<name>A0A2A2SIR1_9SPHN</name>